<reference evidence="2 3" key="1">
    <citation type="submission" date="2024-05" db="EMBL/GenBank/DDBJ databases">
        <title>Microbispora sp.ZYX-F-249.</title>
        <authorList>
            <person name="Xie H."/>
        </authorList>
    </citation>
    <scope>NUCLEOTIDE SEQUENCE [LARGE SCALE GENOMIC DNA]</scope>
    <source>
        <strain evidence="2 3">ZYX-F-249</strain>
    </source>
</reference>
<organism evidence="2 3">
    <name type="scientific">Microbispora maris</name>
    <dbReference type="NCBI Taxonomy" id="3144104"/>
    <lineage>
        <taxon>Bacteria</taxon>
        <taxon>Bacillati</taxon>
        <taxon>Actinomycetota</taxon>
        <taxon>Actinomycetes</taxon>
        <taxon>Streptosporangiales</taxon>
        <taxon>Streptosporangiaceae</taxon>
        <taxon>Microbispora</taxon>
    </lineage>
</organism>
<evidence type="ECO:0000256" key="1">
    <source>
        <dbReference type="SAM" id="MobiDB-lite"/>
    </source>
</evidence>
<evidence type="ECO:0000313" key="2">
    <source>
        <dbReference type="EMBL" id="MEN3540117.1"/>
    </source>
</evidence>
<comment type="caution">
    <text evidence="2">The sequence shown here is derived from an EMBL/GenBank/DDBJ whole genome shotgun (WGS) entry which is preliminary data.</text>
</comment>
<name>A0ABV0AZ52_9ACTN</name>
<sequence>MSIHDRRRTPVAVPSALPAGRPAEPVAVSLTAAAHASKDRPQRRWGVRPRPVRLRMRRLLTL</sequence>
<dbReference type="Proteomes" id="UP001447516">
    <property type="component" value="Unassembled WGS sequence"/>
</dbReference>
<accession>A0ABV0AZ52</accession>
<dbReference type="EMBL" id="JBDJAW010000043">
    <property type="protein sequence ID" value="MEN3540117.1"/>
    <property type="molecule type" value="Genomic_DNA"/>
</dbReference>
<protein>
    <submittedName>
        <fullName evidence="2">Uncharacterized protein</fullName>
    </submittedName>
</protein>
<proteinExistence type="predicted"/>
<gene>
    <name evidence="2" type="ORF">AAH991_33750</name>
</gene>
<dbReference type="RefSeq" id="WP_346229979.1">
    <property type="nucleotide sequence ID" value="NZ_JBDJAW010000043.1"/>
</dbReference>
<feature type="region of interest" description="Disordered" evidence="1">
    <location>
        <begin position="1"/>
        <end position="24"/>
    </location>
</feature>
<keyword evidence="3" id="KW-1185">Reference proteome</keyword>
<evidence type="ECO:0000313" key="3">
    <source>
        <dbReference type="Proteomes" id="UP001447516"/>
    </source>
</evidence>